<feature type="region of interest" description="Disordered" evidence="11">
    <location>
        <begin position="631"/>
        <end position="673"/>
    </location>
</feature>
<evidence type="ECO:0000313" key="14">
    <source>
        <dbReference type="RefSeq" id="XP_012677883.1"/>
    </source>
</evidence>
<dbReference type="SUPFAM" id="SSF57667">
    <property type="entry name" value="beta-beta-alpha zinc fingers"/>
    <property type="match status" value="2"/>
</dbReference>
<accession>A0A6P3VPW4</accession>
<feature type="domain" description="C2H2-type" evidence="12">
    <location>
        <begin position="1546"/>
        <end position="1570"/>
    </location>
</feature>
<keyword evidence="4" id="KW-0677">Repeat</keyword>
<proteinExistence type="predicted"/>
<keyword evidence="6" id="KW-0862">Zinc</keyword>
<evidence type="ECO:0000256" key="2">
    <source>
        <dbReference type="ARBA" id="ARBA00022553"/>
    </source>
</evidence>
<feature type="compositionally biased region" description="Polar residues" evidence="11">
    <location>
        <begin position="494"/>
        <end position="505"/>
    </location>
</feature>
<feature type="compositionally biased region" description="Acidic residues" evidence="11">
    <location>
        <begin position="1616"/>
        <end position="1642"/>
    </location>
</feature>
<feature type="compositionally biased region" description="Low complexity" evidence="11">
    <location>
        <begin position="1644"/>
        <end position="1656"/>
    </location>
</feature>
<feature type="compositionally biased region" description="Polar residues" evidence="11">
    <location>
        <begin position="1748"/>
        <end position="1758"/>
    </location>
</feature>
<feature type="region of interest" description="Disordered" evidence="11">
    <location>
        <begin position="833"/>
        <end position="858"/>
    </location>
</feature>
<keyword evidence="13" id="KW-1185">Reference proteome</keyword>
<feature type="compositionally biased region" description="Basic and acidic residues" evidence="11">
    <location>
        <begin position="1682"/>
        <end position="1693"/>
    </location>
</feature>
<feature type="compositionally biased region" description="Polar residues" evidence="11">
    <location>
        <begin position="1978"/>
        <end position="1987"/>
    </location>
</feature>
<feature type="domain" description="C2H2-type" evidence="12">
    <location>
        <begin position="198"/>
        <end position="225"/>
    </location>
</feature>
<dbReference type="KEGG" id="char:105895746"/>
<keyword evidence="9" id="KW-0539">Nucleus</keyword>
<feature type="compositionally biased region" description="Basic and acidic residues" evidence="11">
    <location>
        <begin position="1053"/>
        <end position="1064"/>
    </location>
</feature>
<keyword evidence="2" id="KW-0597">Phosphoprotein</keyword>
<feature type="compositionally biased region" description="Polar residues" evidence="11">
    <location>
        <begin position="52"/>
        <end position="99"/>
    </location>
</feature>
<evidence type="ECO:0000313" key="13">
    <source>
        <dbReference type="Proteomes" id="UP000515152"/>
    </source>
</evidence>
<evidence type="ECO:0000256" key="3">
    <source>
        <dbReference type="ARBA" id="ARBA00022723"/>
    </source>
</evidence>
<dbReference type="OrthoDB" id="10042249at2759"/>
<organism evidence="13 14">
    <name type="scientific">Clupea harengus</name>
    <name type="common">Atlantic herring</name>
    <dbReference type="NCBI Taxonomy" id="7950"/>
    <lineage>
        <taxon>Eukaryota</taxon>
        <taxon>Metazoa</taxon>
        <taxon>Chordata</taxon>
        <taxon>Craniata</taxon>
        <taxon>Vertebrata</taxon>
        <taxon>Euteleostomi</taxon>
        <taxon>Actinopterygii</taxon>
        <taxon>Neopterygii</taxon>
        <taxon>Teleostei</taxon>
        <taxon>Clupei</taxon>
        <taxon>Clupeiformes</taxon>
        <taxon>Clupeoidei</taxon>
        <taxon>Clupeidae</taxon>
        <taxon>Clupea</taxon>
    </lineage>
</organism>
<feature type="region of interest" description="Disordered" evidence="11">
    <location>
        <begin position="1837"/>
        <end position="1869"/>
    </location>
</feature>
<dbReference type="PANTHER" id="PTHR45944">
    <property type="entry name" value="SCHNURRI, ISOFORM F"/>
    <property type="match status" value="1"/>
</dbReference>
<dbReference type="PROSITE" id="PS00028">
    <property type="entry name" value="ZINC_FINGER_C2H2_1"/>
    <property type="match status" value="4"/>
</dbReference>
<feature type="region of interest" description="Disordered" evidence="11">
    <location>
        <begin position="1609"/>
        <end position="1715"/>
    </location>
</feature>
<keyword evidence="8" id="KW-0804">Transcription</keyword>
<keyword evidence="7" id="KW-0805">Transcription regulation</keyword>
<feature type="compositionally biased region" description="Basic and acidic residues" evidence="11">
    <location>
        <begin position="639"/>
        <end position="654"/>
    </location>
</feature>
<feature type="region of interest" description="Disordered" evidence="11">
    <location>
        <begin position="1286"/>
        <end position="1320"/>
    </location>
</feature>
<feature type="compositionally biased region" description="Polar residues" evidence="11">
    <location>
        <begin position="691"/>
        <end position="708"/>
    </location>
</feature>
<feature type="region of interest" description="Disordered" evidence="11">
    <location>
        <begin position="689"/>
        <end position="712"/>
    </location>
</feature>
<feature type="region of interest" description="Disordered" evidence="11">
    <location>
        <begin position="580"/>
        <end position="599"/>
    </location>
</feature>
<keyword evidence="5 10" id="KW-0863">Zinc-finger</keyword>
<comment type="subcellular location">
    <subcellularLocation>
        <location evidence="1">Nucleus</location>
    </subcellularLocation>
</comment>
<feature type="compositionally biased region" description="Basic and acidic residues" evidence="11">
    <location>
        <begin position="349"/>
        <end position="358"/>
    </location>
</feature>
<dbReference type="GeneID" id="105895746"/>
<feature type="region of interest" description="Disordered" evidence="11">
    <location>
        <begin position="875"/>
        <end position="898"/>
    </location>
</feature>
<keyword evidence="3" id="KW-0479">Metal-binding</keyword>
<dbReference type="InterPro" id="IPR036236">
    <property type="entry name" value="Znf_C2H2_sf"/>
</dbReference>
<feature type="region of interest" description="Disordered" evidence="11">
    <location>
        <begin position="1748"/>
        <end position="1782"/>
    </location>
</feature>
<dbReference type="GO" id="GO:0000978">
    <property type="term" value="F:RNA polymerase II cis-regulatory region sequence-specific DNA binding"/>
    <property type="evidence" value="ECO:0007669"/>
    <property type="project" value="TreeGrafter"/>
</dbReference>
<feature type="compositionally biased region" description="Low complexity" evidence="11">
    <location>
        <begin position="359"/>
        <end position="377"/>
    </location>
</feature>
<dbReference type="GO" id="GO:0000981">
    <property type="term" value="F:DNA-binding transcription factor activity, RNA polymerase II-specific"/>
    <property type="evidence" value="ECO:0007669"/>
    <property type="project" value="TreeGrafter"/>
</dbReference>
<feature type="compositionally biased region" description="Polar residues" evidence="11">
    <location>
        <begin position="378"/>
        <end position="390"/>
    </location>
</feature>
<feature type="region of interest" description="Disordered" evidence="11">
    <location>
        <begin position="1938"/>
        <end position="2008"/>
    </location>
</feature>
<feature type="compositionally biased region" description="Low complexity" evidence="11">
    <location>
        <begin position="1938"/>
        <end position="1959"/>
    </location>
</feature>
<dbReference type="GO" id="GO:0008270">
    <property type="term" value="F:zinc ion binding"/>
    <property type="evidence" value="ECO:0007669"/>
    <property type="project" value="UniProtKB-KW"/>
</dbReference>
<feature type="compositionally biased region" description="Low complexity" evidence="11">
    <location>
        <begin position="788"/>
        <end position="802"/>
    </location>
</feature>
<evidence type="ECO:0000256" key="9">
    <source>
        <dbReference type="ARBA" id="ARBA00023242"/>
    </source>
</evidence>
<feature type="compositionally biased region" description="Polar residues" evidence="11">
    <location>
        <begin position="774"/>
        <end position="787"/>
    </location>
</feature>
<dbReference type="PROSITE" id="PS50157">
    <property type="entry name" value="ZINC_FINGER_C2H2_2"/>
    <property type="match status" value="4"/>
</dbReference>
<feature type="region of interest" description="Disordered" evidence="11">
    <location>
        <begin position="774"/>
        <end position="802"/>
    </location>
</feature>
<dbReference type="CTD" id="100536055"/>
<reference evidence="14" key="1">
    <citation type="submission" date="2025-08" db="UniProtKB">
        <authorList>
            <consortium name="RefSeq"/>
        </authorList>
    </citation>
    <scope>IDENTIFICATION</scope>
</reference>
<dbReference type="Gene3D" id="3.30.160.60">
    <property type="entry name" value="Classic Zinc Finger"/>
    <property type="match status" value="4"/>
</dbReference>
<dbReference type="GO" id="GO:0005634">
    <property type="term" value="C:nucleus"/>
    <property type="evidence" value="ECO:0007669"/>
    <property type="project" value="UniProtKB-SubCell"/>
</dbReference>
<evidence type="ECO:0000256" key="6">
    <source>
        <dbReference type="ARBA" id="ARBA00022833"/>
    </source>
</evidence>
<evidence type="ECO:0000256" key="11">
    <source>
        <dbReference type="SAM" id="MobiDB-lite"/>
    </source>
</evidence>
<gene>
    <name evidence="14" type="primary">hivep2b</name>
</gene>
<protein>
    <submittedName>
        <fullName evidence="14">Transcription factor HIVEP2</fullName>
    </submittedName>
</protein>
<feature type="region of interest" description="Disordered" evidence="11">
    <location>
        <begin position="281"/>
        <end position="300"/>
    </location>
</feature>
<feature type="compositionally biased region" description="Polar residues" evidence="11">
    <location>
        <begin position="1667"/>
        <end position="1681"/>
    </location>
</feature>
<dbReference type="FunFam" id="3.30.160.60:FF:000033">
    <property type="entry name" value="Immunodeficiency virus type I enhancer binding protein 1"/>
    <property type="match status" value="1"/>
</dbReference>
<evidence type="ECO:0000256" key="4">
    <source>
        <dbReference type="ARBA" id="ARBA00022737"/>
    </source>
</evidence>
<feature type="compositionally biased region" description="Basic and acidic residues" evidence="11">
    <location>
        <begin position="842"/>
        <end position="853"/>
    </location>
</feature>
<dbReference type="PANTHER" id="PTHR45944:SF1">
    <property type="entry name" value="TRANSCRIPTION FACTOR HIVEP2"/>
    <property type="match status" value="1"/>
</dbReference>
<feature type="compositionally biased region" description="Polar residues" evidence="11">
    <location>
        <begin position="1694"/>
        <end position="1708"/>
    </location>
</feature>
<dbReference type="RefSeq" id="XP_012677883.1">
    <property type="nucleotide sequence ID" value="XM_012822429.3"/>
</dbReference>
<feature type="region of interest" description="Disordered" evidence="11">
    <location>
        <begin position="494"/>
        <end position="526"/>
    </location>
</feature>
<feature type="region of interest" description="Disordered" evidence="11">
    <location>
        <begin position="349"/>
        <end position="390"/>
    </location>
</feature>
<name>A0A6P3VPW4_CLUHA</name>
<dbReference type="FunFam" id="3.30.160.60:FF:000594">
    <property type="entry name" value="Transcription factor HIVEP2"/>
    <property type="match status" value="1"/>
</dbReference>
<dbReference type="InterPro" id="IPR013087">
    <property type="entry name" value="Znf_C2H2_type"/>
</dbReference>
<dbReference type="Proteomes" id="UP000515152">
    <property type="component" value="Chromosome 14"/>
</dbReference>
<evidence type="ECO:0000256" key="8">
    <source>
        <dbReference type="ARBA" id="ARBA00023163"/>
    </source>
</evidence>
<feature type="domain" description="C2H2-type" evidence="12">
    <location>
        <begin position="170"/>
        <end position="197"/>
    </location>
</feature>
<evidence type="ECO:0000256" key="1">
    <source>
        <dbReference type="ARBA" id="ARBA00004123"/>
    </source>
</evidence>
<evidence type="ECO:0000256" key="7">
    <source>
        <dbReference type="ARBA" id="ARBA00023015"/>
    </source>
</evidence>
<evidence type="ECO:0000256" key="5">
    <source>
        <dbReference type="ARBA" id="ARBA00022771"/>
    </source>
</evidence>
<feature type="region of interest" description="Disordered" evidence="11">
    <location>
        <begin position="1047"/>
        <end position="1085"/>
    </location>
</feature>
<feature type="compositionally biased region" description="Polar residues" evidence="11">
    <location>
        <begin position="18"/>
        <end position="34"/>
    </location>
</feature>
<feature type="region of interest" description="Disordered" evidence="11">
    <location>
        <begin position="1"/>
        <end position="102"/>
    </location>
</feature>
<evidence type="ECO:0000256" key="10">
    <source>
        <dbReference type="PROSITE-ProRule" id="PRU00042"/>
    </source>
</evidence>
<dbReference type="Pfam" id="PF00096">
    <property type="entry name" value="zf-C2H2"/>
    <property type="match status" value="4"/>
</dbReference>
<dbReference type="InterPro" id="IPR051969">
    <property type="entry name" value="Zinc-finger_DNA-bd_regulators"/>
</dbReference>
<evidence type="ECO:0000259" key="12">
    <source>
        <dbReference type="PROSITE" id="PS50157"/>
    </source>
</evidence>
<dbReference type="SMART" id="SM00355">
    <property type="entry name" value="ZnF_C2H2"/>
    <property type="match status" value="4"/>
</dbReference>
<feature type="compositionally biased region" description="Basic and acidic residues" evidence="11">
    <location>
        <begin position="663"/>
        <end position="672"/>
    </location>
</feature>
<feature type="compositionally biased region" description="Low complexity" evidence="11">
    <location>
        <begin position="1993"/>
        <end position="2005"/>
    </location>
</feature>
<feature type="domain" description="C2H2-type" evidence="12">
    <location>
        <begin position="1518"/>
        <end position="1545"/>
    </location>
</feature>
<sequence>MESLEGTDSLRCSKETAEQNPQASFGSRTHTSVNVKEKTLQCEAVQGGSIVKGSQDTPTSGTSPPLEIQQLQVPNTSGHYHPSSSPNTGDSSDTASCGATQPWPFVRQTQPFASRNLMASQPGEQNRVHFRKKMATFSATSRQLYQLGIGQLAEGLNKREQKPGKKPGKYICHYCGRACAKPSVLKKHIRSHTGERPYPCVPCGFSFKTKSNLYKHRKSHTHAVKAGLLALSEKDIHPSSVDQELLTVEGEMQSDAEQTTDTDEEGSEDLFLDCVSSFEGSEGKWTNESPGIPSVKVTTPSATRKEIMSASGKVSLSRFREMRASPSITEVEQAVESCTIKQKLALRLSEKRSQESEHSLSLPSSSSKGSTDSGYFSRSDSAEQQVSPPCTNVKSYQEIMFGKCYRPSPKPRQSITVQTCMTDTNDNRTSFMVKPGKSKISEEGIHISTYKKDLAGLIKLESNWTHEGHESPKSDQMTTSYQLEAPSDTASLIRSNSLPTSTATDLSIPPGLRSSNSFDERMTSDDGMYPGQGGMRRLMRQAAFELPSHESHVDSTKAGTEISPEAEYFFTHHGYVTDPATRKRRKQKGVMEEEDSSSQFVKSVEMVDLSAECESKQNVSQSNVISVIQHTNSASRLGSTERHSESESQLRDKQSPQTMAEQSDTKPIKRETQMNVLLRSEVVNQFKDIRSVSQPGSESRKLTGQPSIQVPEIRVTEEPDRASKPAEVQVKHREKPVEEFQWPQRSETLSQFPVEKLPPKKKRIRLADLEYSSGDSSFESACTSLSRSPSQDSNLSHSSSFSLSLERDETLVSAPVTKLDEYGKPLELLSVPGSGHTLSIPRDNRQKEMRRSASEQAPFISAAELPDLRSKSFDYGSLSTSSRSRQGEAYASAGGVKQRRRGYLVRQASLSVDPETSTQEKCVDISAKQDSESMYHNSTSVSDSSVTRLSKITTDIEHPGYIQASSPEGAVEMQTGVPSPHKQILHGHETVPYSMIPRNLASFLPVTSGHFWKPDPPHVLPWHQLQDLQTRQLHLQSKESVYLQAKAQMDSKSPTEDLSKDLKRVSSTTPVPSESHLASVPPNLQSLQSPSASLVPVRIQMQVPSHGSITYSSLSQIFDSQTRSICSTPVFCGSTSQGSLASIAMMQGIGFDITQVSGQPSRLLYNPELSPARLKTGIPLSLTSKTISTTEAPSGGRVKRMLSPASSMDLFVESKQQKRVKEEKMYGQIVAELSAVELGNPDMSHHKDIKEEITQRGISPSLSDISSCSMSDVQSHLQDKLMVSPHKLRYPSDGGPESPQNIDVDEPEHDSRPMSDPTHSLSLSQEVRDMQKLIASHGFGAAMLLSDFANAQLFSKFPSLHTTTCVSWCYLHSTKPNCALAAPLFSVYATWCVRSTDPNPPNLATKTSLALLRTKQKKHSDIYTIAAMYQPGILVSSLLWKQRFGELPRKPDAREDEMMTYKRAVKGIRCGNKNVTEDQKEMETSPKQSEPTRIKIFEGGFKSTEDYVYVRGRGRGKYICEECGIRCKKPSMLKKHIRTHTDIRPYECKSCHFAFKTKGNLTKHMKSKAHMKKCLELGVSFTSVDSVDDTDITEDILRGTGKTRSLGASIKHQFSDVDDSDGADDDGDEVDEDEDDDDDEDGSTPRTRSRSTSPLPCAINSPHLPSYLSQLPNIQVHPTASSRERDTQIRHQGEASSCLASSELQSHLSELRPGDDDSVAMSFRHASTSFHSSTSYLLSLPRDPSLMAQWSPSVTPHRSPSPRGRGDCSPQGGLSPRGDSVSLRAVSPKRDLCFGRDASPLQHLSAGPLCRALSPGHEAGVRRELSPRGRQRGMLRAVSPRRGTQHNRAPWEQGRGARLDTSPHRRSATLPSHAGMEAHKHNTLQTLHLLSGDVTIRGQLSGGHADLFSHLPLHSQQQARPLPLMPVGGIQMLPAQAPAAVMPQPSGSSQQSGPVEESGASPPGALTKDRGLEPPAQQGATALSPQDSDWREAAPSSSEAQSEESVQTCTEAIASLRITAGEKSAQS</sequence>